<sequence>MSVLEILGALFMLGGCVFALTGAVGVLRMPDFYARLHPAGKSDTLAQALILFGLALLAGQQLINAWPSEANSHADAWIGLANIILKLGLLTALLFLTAPTATHAIAKAARLDRYTRLPFDHEPGDDPASSRVAEIVVAGDVTEPLEEPPGPVLDVRETVAEDEDP</sequence>
<protein>
    <submittedName>
        <fullName evidence="3">Na(+)/H(+) antiporter subunit G1</fullName>
    </submittedName>
</protein>
<organism evidence="3 4">
    <name type="scientific">Enhygromyxa salina</name>
    <dbReference type="NCBI Taxonomy" id="215803"/>
    <lineage>
        <taxon>Bacteria</taxon>
        <taxon>Pseudomonadati</taxon>
        <taxon>Myxococcota</taxon>
        <taxon>Polyangia</taxon>
        <taxon>Nannocystales</taxon>
        <taxon>Nannocystaceae</taxon>
        <taxon>Enhygromyxa</taxon>
    </lineage>
</organism>
<keyword evidence="2" id="KW-0472">Membrane</keyword>
<accession>A0A2S9YSA5</accession>
<dbReference type="RefSeq" id="WP_106089383.1">
    <property type="nucleotide sequence ID" value="NZ_PVNL01000047.1"/>
</dbReference>
<reference evidence="3 4" key="1">
    <citation type="submission" date="2018-03" db="EMBL/GenBank/DDBJ databases">
        <title>Draft Genome Sequences of the Obligatory Marine Myxobacteria Enhygromyxa salina SWB007.</title>
        <authorList>
            <person name="Poehlein A."/>
            <person name="Moghaddam J.A."/>
            <person name="Harms H."/>
            <person name="Alanjari M."/>
            <person name="Koenig G.M."/>
            <person name="Daniel R."/>
            <person name="Schaeberle T.F."/>
        </authorList>
    </citation>
    <scope>NUCLEOTIDE SEQUENCE [LARGE SCALE GENOMIC DNA]</scope>
    <source>
        <strain evidence="3 4">SWB007</strain>
    </source>
</reference>
<dbReference type="GO" id="GO:0015385">
    <property type="term" value="F:sodium:proton antiporter activity"/>
    <property type="evidence" value="ECO:0007669"/>
    <property type="project" value="TreeGrafter"/>
</dbReference>
<feature type="transmembrane region" description="Helical" evidence="2">
    <location>
        <begin position="45"/>
        <end position="63"/>
    </location>
</feature>
<feature type="transmembrane region" description="Helical" evidence="2">
    <location>
        <begin position="83"/>
        <end position="106"/>
    </location>
</feature>
<proteinExistence type="predicted"/>
<evidence type="ECO:0000313" key="3">
    <source>
        <dbReference type="EMBL" id="PRQ07919.1"/>
    </source>
</evidence>
<feature type="transmembrane region" description="Helical" evidence="2">
    <location>
        <begin position="6"/>
        <end position="24"/>
    </location>
</feature>
<feature type="region of interest" description="Disordered" evidence="1">
    <location>
        <begin position="140"/>
        <end position="165"/>
    </location>
</feature>
<dbReference type="EMBL" id="PVNL01000047">
    <property type="protein sequence ID" value="PRQ07919.1"/>
    <property type="molecule type" value="Genomic_DNA"/>
</dbReference>
<name>A0A2S9YSA5_9BACT</name>
<dbReference type="AlphaFoldDB" id="A0A2S9YSA5"/>
<dbReference type="NCBIfam" id="TIGR01300">
    <property type="entry name" value="CPA3_mnhG_phaG"/>
    <property type="match status" value="1"/>
</dbReference>
<dbReference type="PANTHER" id="PTHR34703">
    <property type="entry name" value="ANTIPORTER SUBUNIT MNHG2-RELATED"/>
    <property type="match status" value="1"/>
</dbReference>
<evidence type="ECO:0000256" key="1">
    <source>
        <dbReference type="SAM" id="MobiDB-lite"/>
    </source>
</evidence>
<dbReference type="Proteomes" id="UP000238823">
    <property type="component" value="Unassembled WGS sequence"/>
</dbReference>
<comment type="caution">
    <text evidence="3">The sequence shown here is derived from an EMBL/GenBank/DDBJ whole genome shotgun (WGS) entry which is preliminary data.</text>
</comment>
<dbReference type="PANTHER" id="PTHR34703:SF1">
    <property type="entry name" value="ANTIPORTER SUBUNIT MNHG2-RELATED"/>
    <property type="match status" value="1"/>
</dbReference>
<keyword evidence="2" id="KW-0812">Transmembrane</keyword>
<dbReference type="InterPro" id="IPR005133">
    <property type="entry name" value="PhaG_MnhG_YufB"/>
</dbReference>
<evidence type="ECO:0000256" key="2">
    <source>
        <dbReference type="SAM" id="Phobius"/>
    </source>
</evidence>
<dbReference type="Pfam" id="PF03334">
    <property type="entry name" value="PhaG_MnhG_YufB"/>
    <property type="match status" value="1"/>
</dbReference>
<dbReference type="OrthoDB" id="5346950at2"/>
<keyword evidence="2" id="KW-1133">Transmembrane helix</keyword>
<evidence type="ECO:0000313" key="4">
    <source>
        <dbReference type="Proteomes" id="UP000238823"/>
    </source>
</evidence>
<gene>
    <name evidence="3" type="primary">mnhG1</name>
    <name evidence="3" type="ORF">ENSA7_23580</name>
</gene>